<keyword evidence="7" id="KW-1185">Reference proteome</keyword>
<name>A0ABQ9ILD9_9NEOP</name>
<evidence type="ECO:0000256" key="2">
    <source>
        <dbReference type="ARBA" id="ARBA00022692"/>
    </source>
</evidence>
<dbReference type="InterPro" id="IPR011701">
    <property type="entry name" value="MFS"/>
</dbReference>
<keyword evidence="3 5" id="KW-1133">Transmembrane helix</keyword>
<dbReference type="SUPFAM" id="SSF103473">
    <property type="entry name" value="MFS general substrate transporter"/>
    <property type="match status" value="2"/>
</dbReference>
<evidence type="ECO:0000313" key="6">
    <source>
        <dbReference type="EMBL" id="KAJ8897491.1"/>
    </source>
</evidence>
<protein>
    <submittedName>
        <fullName evidence="6">Uncharacterized protein</fullName>
    </submittedName>
</protein>
<feature type="transmembrane region" description="Helical" evidence="5">
    <location>
        <begin position="412"/>
        <end position="434"/>
    </location>
</feature>
<feature type="transmembrane region" description="Helical" evidence="5">
    <location>
        <begin position="214"/>
        <end position="235"/>
    </location>
</feature>
<sequence length="509" mass="56362">MDVIDDGVATAYLLPVYQVKPMPCLTSFNCTCADRLFSSAAILRTNTSMPLTGSVVCDCADLVKARFVFLVLGMLGIAVLFIVRVNLSVAIVAMVNNTALRTFEVQAFAVEGLDDHPEDDICPGEMTAKEELAESGETGDPRENPLTSGIVPHDSHFACENLEICTYSVRNVFQDGEFIWSEERQGFILSGYFYGYAVGQLPGGILAERYGGKLVFGLGTFISAVLTIITPFVAWCNDEMFFVLRLVEGLAGVSLSITLQSLNTVRLFKKLRWINAEFALIDTTSVCTDVLKCLFLTTGLMNNVAECDLPCYPVYGVGLVPACGEEQVLNHILRYYSHYRLFTMNNWSRVSDRHPLYILFFRQPKKKNKSNWERSGERVGHGTCPPLPIHLRGYSAAAPRTFPSHWFSEVRVCARLCAGGYLGIVICMPLSGMLCSWEVGGGWPMVFYVFGAVGAVWYIPWLYFVYDTPAAHPRISSEERAYIEACIGGANTGKVRACLSHFSTINLNQ</sequence>
<evidence type="ECO:0000256" key="4">
    <source>
        <dbReference type="ARBA" id="ARBA00023136"/>
    </source>
</evidence>
<keyword evidence="2 5" id="KW-0812">Transmembrane</keyword>
<dbReference type="PANTHER" id="PTHR11662:SF399">
    <property type="entry name" value="FI19708P1-RELATED"/>
    <property type="match status" value="1"/>
</dbReference>
<comment type="caution">
    <text evidence="6">The sequence shown here is derived from an EMBL/GenBank/DDBJ whole genome shotgun (WGS) entry which is preliminary data.</text>
</comment>
<feature type="transmembrane region" description="Helical" evidence="5">
    <location>
        <begin position="67"/>
        <end position="95"/>
    </location>
</feature>
<organism evidence="6 7">
    <name type="scientific">Dryococelus australis</name>
    <dbReference type="NCBI Taxonomy" id="614101"/>
    <lineage>
        <taxon>Eukaryota</taxon>
        <taxon>Metazoa</taxon>
        <taxon>Ecdysozoa</taxon>
        <taxon>Arthropoda</taxon>
        <taxon>Hexapoda</taxon>
        <taxon>Insecta</taxon>
        <taxon>Pterygota</taxon>
        <taxon>Neoptera</taxon>
        <taxon>Polyneoptera</taxon>
        <taxon>Phasmatodea</taxon>
        <taxon>Verophasmatodea</taxon>
        <taxon>Anareolatae</taxon>
        <taxon>Phasmatidae</taxon>
        <taxon>Eurycanthinae</taxon>
        <taxon>Dryococelus</taxon>
    </lineage>
</organism>
<comment type="subcellular location">
    <subcellularLocation>
        <location evidence="1">Membrane</location>
        <topology evidence="1">Multi-pass membrane protein</topology>
    </subcellularLocation>
</comment>
<feature type="transmembrane region" description="Helical" evidence="5">
    <location>
        <begin position="241"/>
        <end position="262"/>
    </location>
</feature>
<accession>A0ABQ9ILD9</accession>
<evidence type="ECO:0000256" key="1">
    <source>
        <dbReference type="ARBA" id="ARBA00004141"/>
    </source>
</evidence>
<dbReference type="Pfam" id="PF07690">
    <property type="entry name" value="MFS_1"/>
    <property type="match status" value="1"/>
</dbReference>
<keyword evidence="4 5" id="KW-0472">Membrane</keyword>
<proteinExistence type="predicted"/>
<evidence type="ECO:0000256" key="5">
    <source>
        <dbReference type="SAM" id="Phobius"/>
    </source>
</evidence>
<dbReference type="Proteomes" id="UP001159363">
    <property type="component" value="Chromosome 1"/>
</dbReference>
<dbReference type="InterPro" id="IPR036259">
    <property type="entry name" value="MFS_trans_sf"/>
</dbReference>
<feature type="transmembrane region" description="Helical" evidence="5">
    <location>
        <begin position="446"/>
        <end position="466"/>
    </location>
</feature>
<dbReference type="PANTHER" id="PTHR11662">
    <property type="entry name" value="SOLUTE CARRIER FAMILY 17"/>
    <property type="match status" value="1"/>
</dbReference>
<dbReference type="EMBL" id="JARBHB010000001">
    <property type="protein sequence ID" value="KAJ8897491.1"/>
    <property type="molecule type" value="Genomic_DNA"/>
</dbReference>
<reference evidence="6 7" key="1">
    <citation type="submission" date="2023-02" db="EMBL/GenBank/DDBJ databases">
        <title>LHISI_Scaffold_Assembly.</title>
        <authorList>
            <person name="Stuart O.P."/>
            <person name="Cleave R."/>
            <person name="Magrath M.J.L."/>
            <person name="Mikheyev A.S."/>
        </authorList>
    </citation>
    <scope>NUCLEOTIDE SEQUENCE [LARGE SCALE GENOMIC DNA]</scope>
    <source>
        <strain evidence="6">Daus_M_001</strain>
        <tissue evidence="6">Leg muscle</tissue>
    </source>
</reference>
<evidence type="ECO:0000256" key="3">
    <source>
        <dbReference type="ARBA" id="ARBA00022989"/>
    </source>
</evidence>
<evidence type="ECO:0000313" key="7">
    <source>
        <dbReference type="Proteomes" id="UP001159363"/>
    </source>
</evidence>
<dbReference type="Gene3D" id="1.20.1250.20">
    <property type="entry name" value="MFS general substrate transporter like domains"/>
    <property type="match status" value="2"/>
</dbReference>
<dbReference type="InterPro" id="IPR050382">
    <property type="entry name" value="MFS_Na/Anion_cotransporter"/>
</dbReference>
<gene>
    <name evidence="6" type="ORF">PR048_002838</name>
</gene>